<feature type="transmembrane region" description="Helical" evidence="1">
    <location>
        <begin position="142"/>
        <end position="160"/>
    </location>
</feature>
<keyword evidence="1" id="KW-0472">Membrane</keyword>
<feature type="transmembrane region" description="Helical" evidence="1">
    <location>
        <begin position="191"/>
        <end position="217"/>
    </location>
</feature>
<name>A0A328B299_9CAUL</name>
<proteinExistence type="predicted"/>
<keyword evidence="1" id="KW-1133">Transmembrane helix</keyword>
<organism evidence="2 3">
    <name type="scientific">Phenylobacterium hankyongense</name>
    <dbReference type="NCBI Taxonomy" id="1813876"/>
    <lineage>
        <taxon>Bacteria</taxon>
        <taxon>Pseudomonadati</taxon>
        <taxon>Pseudomonadota</taxon>
        <taxon>Alphaproteobacteria</taxon>
        <taxon>Caulobacterales</taxon>
        <taxon>Caulobacteraceae</taxon>
        <taxon>Phenylobacterium</taxon>
    </lineage>
</organism>
<feature type="transmembrane region" description="Helical" evidence="1">
    <location>
        <begin position="67"/>
        <end position="90"/>
    </location>
</feature>
<comment type="caution">
    <text evidence="2">The sequence shown here is derived from an EMBL/GenBank/DDBJ whole genome shotgun (WGS) entry which is preliminary data.</text>
</comment>
<feature type="transmembrane region" description="Helical" evidence="1">
    <location>
        <begin position="237"/>
        <end position="260"/>
    </location>
</feature>
<accession>A0A328B299</accession>
<evidence type="ECO:0000313" key="2">
    <source>
        <dbReference type="EMBL" id="RAK61039.1"/>
    </source>
</evidence>
<evidence type="ECO:0000256" key="1">
    <source>
        <dbReference type="SAM" id="Phobius"/>
    </source>
</evidence>
<protein>
    <recommendedName>
        <fullName evidence="4">Glycerophosphoryl diester phosphodiesterase membrane domain-containing protein</fullName>
    </recommendedName>
</protein>
<keyword evidence="1" id="KW-0812">Transmembrane</keyword>
<evidence type="ECO:0000313" key="3">
    <source>
        <dbReference type="Proteomes" id="UP000249842"/>
    </source>
</evidence>
<keyword evidence="3" id="KW-1185">Reference proteome</keyword>
<sequence length="285" mass="30452">MEGFRLTRERPGTILAWGGVYFLGIMIMAAVMAVGLGPQFIDFVKKGGLESGDAEAFGSLLAQSWPAFLVVLLVAVVLLSILTSGIYRLVLRPQEVGFAHLRLGRDEVRLAAVNLLLFGIGMVCLFVVELVTAAAAQHGGPGVAAIAALAVAAPTIWIGVRLSMVTPMSFAAHRITIGPAWQLTRGRFWPLFGMIVLAVIFYIMIWMLITVIGYVIVTLAGGQQAIADMSHPAPGAVIAFIASLIIQLLLPILQVVMIYAPFAVAYQQLHGDQPANPLRAHAQSS</sequence>
<feature type="transmembrane region" description="Helical" evidence="1">
    <location>
        <begin position="12"/>
        <end position="36"/>
    </location>
</feature>
<dbReference type="Proteomes" id="UP000249842">
    <property type="component" value="Unassembled WGS sequence"/>
</dbReference>
<evidence type="ECO:0008006" key="4">
    <source>
        <dbReference type="Google" id="ProtNLM"/>
    </source>
</evidence>
<reference evidence="3" key="1">
    <citation type="submission" date="2018-05" db="EMBL/GenBank/DDBJ databases">
        <authorList>
            <person name="Li X."/>
        </authorList>
    </citation>
    <scope>NUCLEOTIDE SEQUENCE [LARGE SCALE GENOMIC DNA]</scope>
    <source>
        <strain evidence="3">HKS-05</strain>
    </source>
</reference>
<feature type="transmembrane region" description="Helical" evidence="1">
    <location>
        <begin position="111"/>
        <end position="136"/>
    </location>
</feature>
<dbReference type="AlphaFoldDB" id="A0A328B299"/>
<gene>
    <name evidence="2" type="ORF">DJ021_15085</name>
</gene>
<dbReference type="EMBL" id="QFYP01000001">
    <property type="protein sequence ID" value="RAK61039.1"/>
    <property type="molecule type" value="Genomic_DNA"/>
</dbReference>